<proteinExistence type="predicted"/>
<accession>A0A835V262</accession>
<gene>
    <name evidence="1" type="ORF">HPP92_011214</name>
</gene>
<dbReference type="OrthoDB" id="785630at2759"/>
<evidence type="ECO:0000313" key="1">
    <source>
        <dbReference type="EMBL" id="KAG0480356.1"/>
    </source>
</evidence>
<dbReference type="AlphaFoldDB" id="A0A835V262"/>
<comment type="caution">
    <text evidence="1">The sequence shown here is derived from an EMBL/GenBank/DDBJ whole genome shotgun (WGS) entry which is preliminary data.</text>
</comment>
<dbReference type="Proteomes" id="UP000636800">
    <property type="component" value="Chromosome 5"/>
</dbReference>
<sequence>MEELRKLERVQKVLSFMEIQGLSCKNRDSDRFFANFLLFMVQPCGSLSVQCKCDLVYQYLHKISASTLEMALHLVIEDSQGTFPEYSSQFDPENTSYGSIQNFQSEDEAVIKHYAMQKSNSSFEDFVNLQSDNGAIIKLGSMQRANSTLEDFCRSYFMFHGMNANQVQSIFMYLPILYFTESYIYQLDTLNEKQLLRSTVDSLETHHLSSTSFDPLINLLQQQGLMTERIRNELKHGIEYWNLERKLCDELTTKEKLHSEDVMRAIHLKSFDYRVLNLLVYQLRCEPVNELHMEFLSVSEFLVEVSDDLYDYEEDVIDNTFNILRMFAGIFGASKAPAMLVKCISDAEERYKSLCGALDPELSVSCWRRHEEATREGCMKEGKVVGKWTIPPIIVNEEMFRLQASANKEEN</sequence>
<organism evidence="1 2">
    <name type="scientific">Vanilla planifolia</name>
    <name type="common">Vanilla</name>
    <dbReference type="NCBI Taxonomy" id="51239"/>
    <lineage>
        <taxon>Eukaryota</taxon>
        <taxon>Viridiplantae</taxon>
        <taxon>Streptophyta</taxon>
        <taxon>Embryophyta</taxon>
        <taxon>Tracheophyta</taxon>
        <taxon>Spermatophyta</taxon>
        <taxon>Magnoliopsida</taxon>
        <taxon>Liliopsida</taxon>
        <taxon>Asparagales</taxon>
        <taxon>Orchidaceae</taxon>
        <taxon>Vanilloideae</taxon>
        <taxon>Vanilleae</taxon>
        <taxon>Vanilla</taxon>
    </lineage>
</organism>
<dbReference type="PANTHER" id="PTHR35754:SF2">
    <property type="entry name" value="ATP SYNTHASE SUBUNIT B"/>
    <property type="match status" value="1"/>
</dbReference>
<keyword evidence="2" id="KW-1185">Reference proteome</keyword>
<evidence type="ECO:0000313" key="2">
    <source>
        <dbReference type="Proteomes" id="UP000636800"/>
    </source>
</evidence>
<reference evidence="1 2" key="1">
    <citation type="journal article" date="2020" name="Nat. Food">
        <title>A phased Vanilla planifolia genome enables genetic improvement of flavour and production.</title>
        <authorList>
            <person name="Hasing T."/>
            <person name="Tang H."/>
            <person name="Brym M."/>
            <person name="Khazi F."/>
            <person name="Huang T."/>
            <person name="Chambers A.H."/>
        </authorList>
    </citation>
    <scope>NUCLEOTIDE SEQUENCE [LARGE SCALE GENOMIC DNA]</scope>
    <source>
        <tissue evidence="1">Leaf</tissue>
    </source>
</reference>
<dbReference type="PANTHER" id="PTHR35754">
    <property type="entry name" value="ATP SYNTHASE SUBUNIT B"/>
    <property type="match status" value="1"/>
</dbReference>
<name>A0A835V262_VANPL</name>
<protein>
    <submittedName>
        <fullName evidence="1">Uncharacterized protein</fullName>
    </submittedName>
</protein>
<dbReference type="EMBL" id="JADCNL010000005">
    <property type="protein sequence ID" value="KAG0480356.1"/>
    <property type="molecule type" value="Genomic_DNA"/>
</dbReference>